<name>A0A137NYR1_CONC2</name>
<keyword evidence="3" id="KW-1185">Reference proteome</keyword>
<dbReference type="Pfam" id="PF08642">
    <property type="entry name" value="Rxt3"/>
    <property type="match status" value="1"/>
</dbReference>
<evidence type="ECO:0000313" key="3">
    <source>
        <dbReference type="Proteomes" id="UP000070444"/>
    </source>
</evidence>
<evidence type="ECO:0000256" key="1">
    <source>
        <dbReference type="SAM" id="MobiDB-lite"/>
    </source>
</evidence>
<organism evidence="2 3">
    <name type="scientific">Conidiobolus coronatus (strain ATCC 28846 / CBS 209.66 / NRRL 28638)</name>
    <name type="common">Delacroixia coronata</name>
    <dbReference type="NCBI Taxonomy" id="796925"/>
    <lineage>
        <taxon>Eukaryota</taxon>
        <taxon>Fungi</taxon>
        <taxon>Fungi incertae sedis</taxon>
        <taxon>Zoopagomycota</taxon>
        <taxon>Entomophthoromycotina</taxon>
        <taxon>Entomophthoromycetes</taxon>
        <taxon>Entomophthorales</taxon>
        <taxon>Ancylistaceae</taxon>
        <taxon>Conidiobolus</taxon>
    </lineage>
</organism>
<evidence type="ECO:0000313" key="2">
    <source>
        <dbReference type="EMBL" id="KXN67784.1"/>
    </source>
</evidence>
<reference evidence="2 3" key="1">
    <citation type="journal article" date="2015" name="Genome Biol. Evol.">
        <title>Phylogenomic analyses indicate that early fungi evolved digesting cell walls of algal ancestors of land plants.</title>
        <authorList>
            <person name="Chang Y."/>
            <person name="Wang S."/>
            <person name="Sekimoto S."/>
            <person name="Aerts A.L."/>
            <person name="Choi C."/>
            <person name="Clum A."/>
            <person name="LaButti K.M."/>
            <person name="Lindquist E.A."/>
            <person name="Yee Ngan C."/>
            <person name="Ohm R.A."/>
            <person name="Salamov A.A."/>
            <person name="Grigoriev I.V."/>
            <person name="Spatafora J.W."/>
            <person name="Berbee M.L."/>
        </authorList>
    </citation>
    <scope>NUCLEOTIDE SEQUENCE [LARGE SCALE GENOMIC DNA]</scope>
    <source>
        <strain evidence="2 3">NRRL 28638</strain>
    </source>
</reference>
<protein>
    <recommendedName>
        <fullName evidence="4">Rxt3-domain-containing protein</fullName>
    </recommendedName>
</protein>
<dbReference type="Proteomes" id="UP000070444">
    <property type="component" value="Unassembled WGS sequence"/>
</dbReference>
<dbReference type="STRING" id="796925.A0A137NYR1"/>
<feature type="region of interest" description="Disordered" evidence="1">
    <location>
        <begin position="185"/>
        <end position="213"/>
    </location>
</feature>
<proteinExistence type="predicted"/>
<dbReference type="EMBL" id="KQ964612">
    <property type="protein sequence ID" value="KXN67784.1"/>
    <property type="molecule type" value="Genomic_DNA"/>
</dbReference>
<sequence length="213" mass="24463">MPQLNDNSSLVVVDMQAQPVSLLSMMEIDNLQAPILTHTYNHRSLLPDYSKKVNSIVRVRIARSYLKWGWFHDRIRDHELWGSMIYTDDSDLISVLVHLGFLKLPKAPAYNPITPNKPCIPGIPQGFNLINDWIAEIRILPKLPSYKGTDLKGYRSRTWGGDHDGVSYQVIRVYLANSSNTAVTNEDRLPPVSNVHTHHQHQHHHHHHHHHAI</sequence>
<gene>
    <name evidence="2" type="ORF">CONCODRAFT_10071</name>
</gene>
<feature type="compositionally biased region" description="Basic residues" evidence="1">
    <location>
        <begin position="196"/>
        <end position="213"/>
    </location>
</feature>
<dbReference type="OrthoDB" id="3596986at2759"/>
<evidence type="ECO:0008006" key="4">
    <source>
        <dbReference type="Google" id="ProtNLM"/>
    </source>
</evidence>
<dbReference type="AlphaFoldDB" id="A0A137NYR1"/>
<dbReference type="InterPro" id="IPR013951">
    <property type="entry name" value="Rxt3"/>
</dbReference>
<accession>A0A137NYR1</accession>